<dbReference type="InterPro" id="IPR013324">
    <property type="entry name" value="RNA_pol_sigma_r3/r4-like"/>
</dbReference>
<keyword evidence="4" id="KW-0804">Transcription</keyword>
<reference evidence="7 8" key="1">
    <citation type="journal article" date="2011" name="J. Bacteriol.">
        <title>Genome sequence of the algicidal bacterium Kordia algicida OT-1.</title>
        <authorList>
            <person name="Lee H.S."/>
            <person name="Kang S.G."/>
            <person name="Kwon K.K."/>
            <person name="Lee J.H."/>
            <person name="Kim S.J."/>
        </authorList>
    </citation>
    <scope>NUCLEOTIDE SEQUENCE [LARGE SCALE GENOMIC DNA]</scope>
    <source>
        <strain evidence="7 8">OT-1</strain>
    </source>
</reference>
<dbReference type="eggNOG" id="COG1595">
    <property type="taxonomic scope" value="Bacteria"/>
</dbReference>
<dbReference type="InterPro" id="IPR007627">
    <property type="entry name" value="RNA_pol_sigma70_r2"/>
</dbReference>
<dbReference type="InterPro" id="IPR013325">
    <property type="entry name" value="RNA_pol_sigma_r2"/>
</dbReference>
<comment type="similarity">
    <text evidence="1">Belongs to the sigma-70 factor family. ECF subfamily.</text>
</comment>
<name>A9DUP1_9FLAO</name>
<keyword evidence="2" id="KW-0805">Transcription regulation</keyword>
<dbReference type="Pfam" id="PF04542">
    <property type="entry name" value="Sigma70_r2"/>
    <property type="match status" value="1"/>
</dbReference>
<evidence type="ECO:0000256" key="2">
    <source>
        <dbReference type="ARBA" id="ARBA00023015"/>
    </source>
</evidence>
<dbReference type="InterPro" id="IPR039425">
    <property type="entry name" value="RNA_pol_sigma-70-like"/>
</dbReference>
<dbReference type="InterPro" id="IPR014284">
    <property type="entry name" value="RNA_pol_sigma-70_dom"/>
</dbReference>
<gene>
    <name evidence="7" type="ORF">KAOT1_02862</name>
</gene>
<dbReference type="Pfam" id="PF08281">
    <property type="entry name" value="Sigma70_r4_2"/>
    <property type="match status" value="1"/>
</dbReference>
<keyword evidence="3" id="KW-0731">Sigma factor</keyword>
<evidence type="ECO:0000259" key="6">
    <source>
        <dbReference type="Pfam" id="PF08281"/>
    </source>
</evidence>
<feature type="domain" description="RNA polymerase sigma-70 region 2" evidence="5">
    <location>
        <begin position="27"/>
        <end position="91"/>
    </location>
</feature>
<feature type="domain" description="RNA polymerase sigma factor 70 region 4 type 2" evidence="6">
    <location>
        <begin position="121"/>
        <end position="173"/>
    </location>
</feature>
<comment type="caution">
    <text evidence="7">The sequence shown here is derived from an EMBL/GenBank/DDBJ whole genome shotgun (WGS) entry which is preliminary data.</text>
</comment>
<dbReference type="AlphaFoldDB" id="A9DUP1"/>
<dbReference type="OrthoDB" id="9795666at2"/>
<evidence type="ECO:0000313" key="7">
    <source>
        <dbReference type="EMBL" id="EDP96315.1"/>
    </source>
</evidence>
<dbReference type="Gene3D" id="1.10.10.10">
    <property type="entry name" value="Winged helix-like DNA-binding domain superfamily/Winged helix DNA-binding domain"/>
    <property type="match status" value="1"/>
</dbReference>
<organism evidence="7 8">
    <name type="scientific">Kordia algicida OT-1</name>
    <dbReference type="NCBI Taxonomy" id="391587"/>
    <lineage>
        <taxon>Bacteria</taxon>
        <taxon>Pseudomonadati</taxon>
        <taxon>Bacteroidota</taxon>
        <taxon>Flavobacteriia</taxon>
        <taxon>Flavobacteriales</taxon>
        <taxon>Flavobacteriaceae</taxon>
        <taxon>Kordia</taxon>
    </lineage>
</organism>
<accession>A9DUP1</accession>
<evidence type="ECO:0000259" key="5">
    <source>
        <dbReference type="Pfam" id="PF04542"/>
    </source>
</evidence>
<dbReference type="GO" id="GO:0006352">
    <property type="term" value="P:DNA-templated transcription initiation"/>
    <property type="evidence" value="ECO:0007669"/>
    <property type="project" value="InterPro"/>
</dbReference>
<evidence type="ECO:0000256" key="1">
    <source>
        <dbReference type="ARBA" id="ARBA00010641"/>
    </source>
</evidence>
<dbReference type="NCBIfam" id="TIGR02937">
    <property type="entry name" value="sigma70-ECF"/>
    <property type="match status" value="1"/>
</dbReference>
<dbReference type="GO" id="GO:0016987">
    <property type="term" value="F:sigma factor activity"/>
    <property type="evidence" value="ECO:0007669"/>
    <property type="project" value="UniProtKB-KW"/>
</dbReference>
<dbReference type="CDD" id="cd06171">
    <property type="entry name" value="Sigma70_r4"/>
    <property type="match status" value="1"/>
</dbReference>
<dbReference type="RefSeq" id="WP_007093145.1">
    <property type="nucleotide sequence ID" value="NZ_CP142125.1"/>
</dbReference>
<dbReference type="Proteomes" id="UP000002945">
    <property type="component" value="Unassembled WGS sequence"/>
</dbReference>
<proteinExistence type="inferred from homology"/>
<dbReference type="Gene3D" id="1.10.1740.10">
    <property type="match status" value="1"/>
</dbReference>
<dbReference type="PANTHER" id="PTHR43133:SF60">
    <property type="entry name" value="RNA POLYMERASE SIGMA FACTOR SIGV"/>
    <property type="match status" value="1"/>
</dbReference>
<dbReference type="GO" id="GO:0003677">
    <property type="term" value="F:DNA binding"/>
    <property type="evidence" value="ECO:0007669"/>
    <property type="project" value="InterPro"/>
</dbReference>
<dbReference type="InterPro" id="IPR036388">
    <property type="entry name" value="WH-like_DNA-bd_sf"/>
</dbReference>
<dbReference type="SUPFAM" id="SSF88946">
    <property type="entry name" value="Sigma2 domain of RNA polymerase sigma factors"/>
    <property type="match status" value="1"/>
</dbReference>
<evidence type="ECO:0000313" key="8">
    <source>
        <dbReference type="Proteomes" id="UP000002945"/>
    </source>
</evidence>
<dbReference type="EMBL" id="ABIB01000004">
    <property type="protein sequence ID" value="EDP96315.1"/>
    <property type="molecule type" value="Genomic_DNA"/>
</dbReference>
<evidence type="ECO:0000256" key="4">
    <source>
        <dbReference type="ARBA" id="ARBA00023163"/>
    </source>
</evidence>
<dbReference type="PANTHER" id="PTHR43133">
    <property type="entry name" value="RNA POLYMERASE ECF-TYPE SIGMA FACTO"/>
    <property type="match status" value="1"/>
</dbReference>
<dbReference type="HOGENOM" id="CLU_047691_3_1_10"/>
<dbReference type="InterPro" id="IPR013249">
    <property type="entry name" value="RNA_pol_sigma70_r4_t2"/>
</dbReference>
<dbReference type="STRING" id="391587.KAOT1_02862"/>
<dbReference type="SUPFAM" id="SSF88659">
    <property type="entry name" value="Sigma3 and sigma4 domains of RNA polymerase sigma factors"/>
    <property type="match status" value="1"/>
</dbReference>
<evidence type="ECO:0000256" key="3">
    <source>
        <dbReference type="ARBA" id="ARBA00023082"/>
    </source>
</evidence>
<sequence>MHKKEHITDGELVTQYVAGNQKALAILVKRFHKIFCNHAYWIVKDADVSKDIAQDSWKLIIAKIHTLQQPERFKNWALRIVHRKSIDWTRAISKQQQKRDDYKVTKSIQEIPSTDTSQVKQQLKEAITKLSVPQRQIVHLFYVYEHSLKDIAQILNISVGTAKSRLYHAREQLKKQLKK</sequence>
<protein>
    <submittedName>
        <fullName evidence="7">Sigma-24 (FecI-like) protein</fullName>
    </submittedName>
</protein>
<keyword evidence="8" id="KW-1185">Reference proteome</keyword>